<dbReference type="Proteomes" id="UP000435112">
    <property type="component" value="Unassembled WGS sequence"/>
</dbReference>
<comment type="similarity">
    <text evidence="1">Belongs to the helicase family.</text>
</comment>
<keyword evidence="1" id="KW-0067">ATP-binding</keyword>
<dbReference type="InterPro" id="IPR027417">
    <property type="entry name" value="P-loop_NTPase"/>
</dbReference>
<dbReference type="InterPro" id="IPR049163">
    <property type="entry name" value="Pif1-like_2B_dom"/>
</dbReference>
<dbReference type="Proteomes" id="UP000429607">
    <property type="component" value="Unassembled WGS sequence"/>
</dbReference>
<feature type="domain" description="DNA helicase Pif1-like DEAD-box helicase" evidence="2">
    <location>
        <begin position="866"/>
        <end position="1082"/>
    </location>
</feature>
<comment type="catalytic activity">
    <reaction evidence="1">
        <text>ATP + H2O = ADP + phosphate + H(+)</text>
        <dbReference type="Rhea" id="RHEA:13065"/>
        <dbReference type="ChEBI" id="CHEBI:15377"/>
        <dbReference type="ChEBI" id="CHEBI:15378"/>
        <dbReference type="ChEBI" id="CHEBI:30616"/>
        <dbReference type="ChEBI" id="CHEBI:43474"/>
        <dbReference type="ChEBI" id="CHEBI:456216"/>
        <dbReference type="EC" id="5.6.2.3"/>
    </reaction>
</comment>
<dbReference type="Pfam" id="PF05970">
    <property type="entry name" value="PIF1"/>
    <property type="match status" value="1"/>
</dbReference>
<dbReference type="Pfam" id="PF21530">
    <property type="entry name" value="Pif1_2B_dom"/>
    <property type="match status" value="1"/>
</dbReference>
<evidence type="ECO:0000313" key="10">
    <source>
        <dbReference type="Proteomes" id="UP000435112"/>
    </source>
</evidence>
<dbReference type="GO" id="GO:0006281">
    <property type="term" value="P:DNA repair"/>
    <property type="evidence" value="ECO:0007669"/>
    <property type="project" value="UniProtKB-KW"/>
</dbReference>
<dbReference type="SUPFAM" id="SSF52540">
    <property type="entry name" value="P-loop containing nucleoside triphosphate hydrolases"/>
    <property type="match status" value="2"/>
</dbReference>
<name>A0A6A3MBA2_9STRA</name>
<evidence type="ECO:0000313" key="8">
    <source>
        <dbReference type="Proteomes" id="UP000429607"/>
    </source>
</evidence>
<evidence type="ECO:0000313" key="6">
    <source>
        <dbReference type="EMBL" id="KAE9027538.1"/>
    </source>
</evidence>
<dbReference type="GO" id="GO:0000723">
    <property type="term" value="P:telomere maintenance"/>
    <property type="evidence" value="ECO:0007669"/>
    <property type="project" value="InterPro"/>
</dbReference>
<feature type="domain" description="Helitron helicase-like" evidence="3">
    <location>
        <begin position="186"/>
        <end position="399"/>
    </location>
</feature>
<dbReference type="EMBL" id="QXFV01000756">
    <property type="protein sequence ID" value="KAE9027538.1"/>
    <property type="molecule type" value="Genomic_DNA"/>
</dbReference>
<dbReference type="EC" id="5.6.2.3" evidence="1"/>
<dbReference type="InterPro" id="IPR010285">
    <property type="entry name" value="DNA_helicase_pif1-like_DEAD"/>
</dbReference>
<dbReference type="CDD" id="cd18809">
    <property type="entry name" value="SF1_C_RecD"/>
    <property type="match status" value="1"/>
</dbReference>
<keyword evidence="1" id="KW-0547">Nucleotide-binding</keyword>
<organism evidence="6 8">
    <name type="scientific">Phytophthora rubi</name>
    <dbReference type="NCBI Taxonomy" id="129364"/>
    <lineage>
        <taxon>Eukaryota</taxon>
        <taxon>Sar</taxon>
        <taxon>Stramenopiles</taxon>
        <taxon>Oomycota</taxon>
        <taxon>Peronosporomycetes</taxon>
        <taxon>Peronosporales</taxon>
        <taxon>Peronosporaceae</taxon>
        <taxon>Phytophthora</taxon>
    </lineage>
</organism>
<reference evidence="8 10" key="1">
    <citation type="submission" date="2018-09" db="EMBL/GenBank/DDBJ databases">
        <title>Genomic investigation of the strawberry pathogen Phytophthora fragariae indicates pathogenicity is determined by transcriptional variation in three key races.</title>
        <authorList>
            <person name="Adams T.M."/>
            <person name="Armitage A.D."/>
            <person name="Sobczyk M.K."/>
            <person name="Bates H.J."/>
            <person name="Dunwell J.M."/>
            <person name="Nellist C.F."/>
            <person name="Harrison R.J."/>
        </authorList>
    </citation>
    <scope>NUCLEOTIDE SEQUENCE [LARGE SCALE GENOMIC DNA]</scope>
    <source>
        <strain evidence="6 8">SCRP249</strain>
        <strain evidence="5 10">SCRP324</strain>
        <strain evidence="7 9">SCRP333</strain>
    </source>
</reference>
<protein>
    <recommendedName>
        <fullName evidence="1">ATP-dependent DNA helicase</fullName>
        <ecNumber evidence="1">5.6.2.3</ecNumber>
    </recommendedName>
</protein>
<dbReference type="Proteomes" id="UP000434957">
    <property type="component" value="Unassembled WGS sequence"/>
</dbReference>
<dbReference type="GO" id="GO:0006310">
    <property type="term" value="P:DNA recombination"/>
    <property type="evidence" value="ECO:0007669"/>
    <property type="project" value="UniProtKB-KW"/>
</dbReference>
<dbReference type="EMBL" id="QXFU01000744">
    <property type="protein sequence ID" value="KAE9022158.1"/>
    <property type="molecule type" value="Genomic_DNA"/>
</dbReference>
<sequence length="1363" mass="155415">MGHYLGSLLPRIDWFTNEPVPPKFAQIYIVDPEMQQRAERRRGIFADLDSGTLLDIEQMMAEHNPFAQQFLNYAEKLRADRAEGKDVVDLVYRLHEKKSNPRTHNLPTVSEVGATLIEDGNLDKPRDILLWAKDHRLLRLFESNPMYDPLQYPLLLPHGESGWTFTDEYADNIERRSKREMSLREHVAYRLFQKVDDESALHQGGRLFQQYCVDQRAKCEQEQLRWIASHQAELRADQYRGVQDALLNEATTVLNEGEGLLTEYDRETGTLQHPDGDQRRPDHFLNQIGKRIVLPSTHSGSPRAMYKSYQDSMAIVREFGKPDVFVTMTCNPTWEEIEEKIPEPNQSAQDRPDIVARVWQQKLAELLKDLDEGVLGRVMARIYVVEFQKRGLPHAQILVILADEDKPRRREIIDKLVSAELPDAELNPQLYETILTSMMHGPCGAANPNSPCMKDGKCTKGYPKPLVEVTQGNVNGFPVYRRRRRPPGVLKFRGREYDNATINQWVAPYNPYLSQKYNCHINVEVCTALTAVKYLYKYVYKGSDKAVITIETVNGKSHRGMIESNEILRYLNARYIPPVEACMRLLEFSVQGKTHSIVQLTIHLENEQLVTFRSSDNPDQVLTRGRHTMLTRFFELCASEAPENQAAKTMVYQDIPKKFRWDAKAKKWVRRKQFQAAIGRMVHVSPRYINKFYMRVLLCHRKGPQSFELLRTVDGVTYETYRQAALKLGYLEDDAEWVACMTEAAAFKKPYELRQLFATIIVYSQVSDVRQLWDQFYDDLSQDYAHTYRALQGQEKEDLIQFKTLKSLHDLLQINGYAVADFDDLPRLHQYPALVLDSLLRNSLLRRELEGYDQSTLQTIVDQEDQLNDGQRSIYDDILQAVNGSAQGDKLFFIDGPGGTGKSTLLRHILAKLRVSGKIAIAVASSGIASLLLMGGRTAHSTFKIPLKLNDKSTCAIYKQSNLKTLIQRASLVIWDEAPMTHRHAFEAVDRTLRDIMDNDQEPFGGKVFVLSGDFRQILPVVVRGTPAETIDACLKSSSLWSHFKQLHLTENMRVQSARSESTAAELAAFSEFLLEVGEGRHGVNRSLGKDFVKIPRDMVIDNSETDQDMDEDEDILPRAVPRGLKNIIDVMYADINNPDIATDEYFANRTILTTTNAVVQRINEAVSQRLSGNSHEYLSVDSVDDDNDGNFVEPEVLHTVNINGIPPHKLTLKEGAPIMMMRNLNPDLGLCNGTRLRVVKLKPHVIHATIMTGERQGQDVLIPTIVFVSDGDSRDSPFRLRRKQFPVVPAFAMTINKAQGQTVQNLGLYLATPCFSHGQLYVALSRVTTRSKFKALIEYPQLEEDDGVYTDNIVYRQIFGTT</sequence>
<evidence type="ECO:0000259" key="2">
    <source>
        <dbReference type="Pfam" id="PF05970"/>
    </source>
</evidence>
<dbReference type="GO" id="GO:0005524">
    <property type="term" value="F:ATP binding"/>
    <property type="evidence" value="ECO:0007669"/>
    <property type="project" value="UniProtKB-KW"/>
</dbReference>
<keyword evidence="1" id="KW-0347">Helicase</keyword>
<dbReference type="Pfam" id="PF14214">
    <property type="entry name" value="Helitron_like_N"/>
    <property type="match status" value="1"/>
</dbReference>
<dbReference type="OrthoDB" id="105821at2759"/>
<dbReference type="GO" id="GO:0016787">
    <property type="term" value="F:hydrolase activity"/>
    <property type="evidence" value="ECO:0007669"/>
    <property type="project" value="UniProtKB-KW"/>
</dbReference>
<dbReference type="InterPro" id="IPR025476">
    <property type="entry name" value="Helitron_helicase-like"/>
</dbReference>
<keyword evidence="1" id="KW-0234">DNA repair</keyword>
<evidence type="ECO:0000313" key="5">
    <source>
        <dbReference type="EMBL" id="KAE9022158.1"/>
    </source>
</evidence>
<evidence type="ECO:0000259" key="4">
    <source>
        <dbReference type="Pfam" id="PF21530"/>
    </source>
</evidence>
<dbReference type="Gene3D" id="3.40.50.300">
    <property type="entry name" value="P-loop containing nucleotide triphosphate hydrolases"/>
    <property type="match status" value="1"/>
</dbReference>
<keyword evidence="1" id="KW-0227">DNA damage</keyword>
<proteinExistence type="inferred from homology"/>
<feature type="domain" description="DNA helicase Pif1-like 2B" evidence="4">
    <location>
        <begin position="1196"/>
        <end position="1242"/>
    </location>
</feature>
<keyword evidence="9" id="KW-1185">Reference proteome</keyword>
<dbReference type="EMBL" id="QXFT01000742">
    <property type="protein sequence ID" value="KAE9336744.1"/>
    <property type="molecule type" value="Genomic_DNA"/>
</dbReference>
<comment type="caution">
    <text evidence="6">The sequence shown here is derived from an EMBL/GenBank/DDBJ whole genome shotgun (WGS) entry which is preliminary data.</text>
</comment>
<evidence type="ECO:0000256" key="1">
    <source>
        <dbReference type="RuleBase" id="RU363044"/>
    </source>
</evidence>
<dbReference type="PANTHER" id="PTHR10492">
    <property type="match status" value="1"/>
</dbReference>
<gene>
    <name evidence="6" type="ORF">PR001_g11946</name>
    <name evidence="5" type="ORF">PR002_g12047</name>
    <name evidence="7" type="ORF">PR003_g12353</name>
</gene>
<dbReference type="PANTHER" id="PTHR10492:SF57">
    <property type="entry name" value="ATP-DEPENDENT DNA HELICASE"/>
    <property type="match status" value="1"/>
</dbReference>
<keyword evidence="1" id="KW-0378">Hydrolase</keyword>
<accession>A0A6A3MBA2</accession>
<comment type="cofactor">
    <cofactor evidence="1">
        <name>Mg(2+)</name>
        <dbReference type="ChEBI" id="CHEBI:18420"/>
    </cofactor>
</comment>
<evidence type="ECO:0000313" key="9">
    <source>
        <dbReference type="Proteomes" id="UP000434957"/>
    </source>
</evidence>
<evidence type="ECO:0000259" key="3">
    <source>
        <dbReference type="Pfam" id="PF14214"/>
    </source>
</evidence>
<keyword evidence="1" id="KW-0233">DNA recombination</keyword>
<evidence type="ECO:0000313" key="7">
    <source>
        <dbReference type="EMBL" id="KAE9336744.1"/>
    </source>
</evidence>
<dbReference type="GO" id="GO:0043139">
    <property type="term" value="F:5'-3' DNA helicase activity"/>
    <property type="evidence" value="ECO:0007669"/>
    <property type="project" value="UniProtKB-EC"/>
</dbReference>